<dbReference type="OrthoDB" id="539213at2759"/>
<keyword evidence="2 3" id="KW-0040">ANK repeat</keyword>
<evidence type="ECO:0000256" key="4">
    <source>
        <dbReference type="SAM" id="SignalP"/>
    </source>
</evidence>
<evidence type="ECO:0000256" key="3">
    <source>
        <dbReference type="PROSITE-ProRule" id="PRU00023"/>
    </source>
</evidence>
<evidence type="ECO:0000313" key="7">
    <source>
        <dbReference type="Proteomes" id="UP000182658"/>
    </source>
</evidence>
<dbReference type="PANTHER" id="PTHR24198">
    <property type="entry name" value="ANKYRIN REPEAT AND PROTEIN KINASE DOMAIN-CONTAINING PROTEIN"/>
    <property type="match status" value="1"/>
</dbReference>
<dbReference type="PANTHER" id="PTHR24198:SF165">
    <property type="entry name" value="ANKYRIN REPEAT-CONTAINING PROTEIN-RELATED"/>
    <property type="match status" value="1"/>
</dbReference>
<keyword evidence="7" id="KW-1185">Reference proteome</keyword>
<dbReference type="PROSITE" id="PS50088">
    <property type="entry name" value="ANK_REPEAT"/>
    <property type="match status" value="1"/>
</dbReference>
<feature type="signal peptide" evidence="4">
    <location>
        <begin position="1"/>
        <end position="24"/>
    </location>
</feature>
<protein>
    <submittedName>
        <fullName evidence="6">Ankyrin</fullName>
    </submittedName>
</protein>
<dbReference type="PROSITE" id="PS50297">
    <property type="entry name" value="ANK_REP_REGION"/>
    <property type="match status" value="1"/>
</dbReference>
<dbReference type="Pfam" id="PF17111">
    <property type="entry name" value="PigL_N"/>
    <property type="match status" value="1"/>
</dbReference>
<evidence type="ECO:0000256" key="1">
    <source>
        <dbReference type="ARBA" id="ARBA00022737"/>
    </source>
</evidence>
<feature type="chain" id="PRO_5012746673" evidence="4">
    <location>
        <begin position="25"/>
        <end position="752"/>
    </location>
</feature>
<keyword evidence="4" id="KW-0732">Signal</keyword>
<dbReference type="SMART" id="SM00248">
    <property type="entry name" value="ANK"/>
    <property type="match status" value="5"/>
</dbReference>
<feature type="repeat" description="ANK" evidence="3">
    <location>
        <begin position="451"/>
        <end position="483"/>
    </location>
</feature>
<evidence type="ECO:0000313" key="6">
    <source>
        <dbReference type="EMBL" id="OIW24632.1"/>
    </source>
</evidence>
<dbReference type="SUPFAM" id="SSF48403">
    <property type="entry name" value="Ankyrin repeat"/>
    <property type="match status" value="1"/>
</dbReference>
<dbReference type="EMBL" id="KV875103">
    <property type="protein sequence ID" value="OIW24632.1"/>
    <property type="molecule type" value="Genomic_DNA"/>
</dbReference>
<feature type="domain" description="Azaphilone pigments biosynthesis cluster protein L N-terminal" evidence="5">
    <location>
        <begin position="2"/>
        <end position="156"/>
    </location>
</feature>
<organism evidence="6 7">
    <name type="scientific">Coniochaeta ligniaria NRRL 30616</name>
    <dbReference type="NCBI Taxonomy" id="1408157"/>
    <lineage>
        <taxon>Eukaryota</taxon>
        <taxon>Fungi</taxon>
        <taxon>Dikarya</taxon>
        <taxon>Ascomycota</taxon>
        <taxon>Pezizomycotina</taxon>
        <taxon>Sordariomycetes</taxon>
        <taxon>Sordariomycetidae</taxon>
        <taxon>Coniochaetales</taxon>
        <taxon>Coniochaetaceae</taxon>
        <taxon>Coniochaeta</taxon>
    </lineage>
</organism>
<dbReference type="InterPro" id="IPR036770">
    <property type="entry name" value="Ankyrin_rpt-contain_sf"/>
</dbReference>
<sequence length="752" mass="83083">MADPLSAGASVIAFVGLALSSVKAIHDILSAVKDGPQTVKRLADEVKQLGDILVRLPQLQINTINSADLAELTSLSSQCNLDLSSFSAKLRRLSHSEGDRRVGGIWKRLKTAITEKDLDHMRDSIRHYTSVLNFRVALLTVAQSATQSAEMLDILRQLRTEVRGQYMSTVPDPTASMHTVEEVEEVVSDATQESDPHETKLQESIDRLIALVQEKECTVESEDAEQLIADLQTLLDSAQANEQSPIPAQSAAEVQGVSTVDREHNVYKELKLASSLIFSATSISVNSTGARDTMNHMPDGAILQQQRKRKTIDIGSGSLVVETNRRRHINEGREASTGGGGRDFIAKILFQPNSGQSLLSISVRQGQILSGSVLSIPRVLLSNIIPTGSMVFTIAAKGQVEELMSLIADGKASLQDRDPSGVSLLHCAAWNNTPMTRFLVQNGLDIDDNCGTWTPLHSAMFGKNDESLNLLLEAGADPTIPTKTYTGSISTLHWLSDNYWWTDHHNIMLDSMFRHSRHFGLSTYRDHMDRTPLLRVCQNGHDSQRQIQQLAFLLSKGCSISDVDYYGFNCLQVFFTNAPSPEAGSLRDFLVYLVGQGADVYATDRLGRSVSQLAYSKTCWSEMAVLGSYCGDLWDAVLDLCGYSVLEFRKGYPRRAIYTRSPRSPGWNYSRVDFERLWEGREHRCPYWDDAEWQSPEDGGHDDSPGVLDMPICVCGKVVCAETAGLPRYCKCKSCTKQRLWDQKGTGTVGKA</sequence>
<dbReference type="InterPro" id="IPR031348">
    <property type="entry name" value="PigL_N"/>
</dbReference>
<name>A0A1J7J489_9PEZI</name>
<dbReference type="Pfam" id="PF12796">
    <property type="entry name" value="Ank_2"/>
    <property type="match status" value="1"/>
</dbReference>
<evidence type="ECO:0000259" key="5">
    <source>
        <dbReference type="Pfam" id="PF17111"/>
    </source>
</evidence>
<dbReference type="InParanoid" id="A0A1J7J489"/>
<dbReference type="Proteomes" id="UP000182658">
    <property type="component" value="Unassembled WGS sequence"/>
</dbReference>
<dbReference type="AlphaFoldDB" id="A0A1J7J489"/>
<dbReference type="InterPro" id="IPR002110">
    <property type="entry name" value="Ankyrin_rpt"/>
</dbReference>
<accession>A0A1J7J489</accession>
<keyword evidence="1" id="KW-0677">Repeat</keyword>
<dbReference type="Gene3D" id="1.25.40.20">
    <property type="entry name" value="Ankyrin repeat-containing domain"/>
    <property type="match status" value="2"/>
</dbReference>
<evidence type="ECO:0000256" key="2">
    <source>
        <dbReference type="ARBA" id="ARBA00023043"/>
    </source>
</evidence>
<proteinExistence type="predicted"/>
<reference evidence="6 7" key="1">
    <citation type="submission" date="2016-10" db="EMBL/GenBank/DDBJ databases">
        <title>Draft genome sequence of Coniochaeta ligniaria NRRL30616, a lignocellulolytic fungus for bioabatement of inhibitors in plant biomass hydrolysates.</title>
        <authorList>
            <consortium name="DOE Joint Genome Institute"/>
            <person name="Jimenez D.J."/>
            <person name="Hector R.E."/>
            <person name="Riley R."/>
            <person name="Sun H."/>
            <person name="Grigoriev I.V."/>
            <person name="Van Elsas J.D."/>
            <person name="Nichols N.N."/>
        </authorList>
    </citation>
    <scope>NUCLEOTIDE SEQUENCE [LARGE SCALE GENOMIC DNA]</scope>
    <source>
        <strain evidence="6 7">NRRL 30616</strain>
    </source>
</reference>
<gene>
    <name evidence="6" type="ORF">CONLIGDRAFT_583950</name>
</gene>